<dbReference type="SUPFAM" id="SSF52058">
    <property type="entry name" value="L domain-like"/>
    <property type="match status" value="1"/>
</dbReference>
<name>A0A9W9EM82_9EURO</name>
<dbReference type="OrthoDB" id="4191831at2759"/>
<proteinExistence type="predicted"/>
<comment type="caution">
    <text evidence="1">The sequence shown here is derived from an EMBL/GenBank/DDBJ whole genome shotgun (WGS) entry which is preliminary data.</text>
</comment>
<keyword evidence="2" id="KW-1185">Reference proteome</keyword>
<dbReference type="RefSeq" id="XP_056507648.1">
    <property type="nucleotide sequence ID" value="XM_056659355.1"/>
</dbReference>
<reference evidence="1" key="1">
    <citation type="submission" date="2022-11" db="EMBL/GenBank/DDBJ databases">
        <authorList>
            <person name="Petersen C."/>
        </authorList>
    </citation>
    <scope>NUCLEOTIDE SEQUENCE</scope>
    <source>
        <strain evidence="1">IBT 34128</strain>
    </source>
</reference>
<organism evidence="1 2">
    <name type="scientific">Penicillium alfredii</name>
    <dbReference type="NCBI Taxonomy" id="1506179"/>
    <lineage>
        <taxon>Eukaryota</taxon>
        <taxon>Fungi</taxon>
        <taxon>Dikarya</taxon>
        <taxon>Ascomycota</taxon>
        <taxon>Pezizomycotina</taxon>
        <taxon>Eurotiomycetes</taxon>
        <taxon>Eurotiomycetidae</taxon>
        <taxon>Eurotiales</taxon>
        <taxon>Aspergillaceae</taxon>
        <taxon>Penicillium</taxon>
    </lineage>
</organism>
<evidence type="ECO:0000313" key="2">
    <source>
        <dbReference type="Proteomes" id="UP001141434"/>
    </source>
</evidence>
<reference evidence="1" key="2">
    <citation type="journal article" date="2023" name="IMA Fungus">
        <title>Comparative genomic study of the Penicillium genus elucidates a diverse pangenome and 15 lateral gene transfer events.</title>
        <authorList>
            <person name="Petersen C."/>
            <person name="Sorensen T."/>
            <person name="Nielsen M.R."/>
            <person name="Sondergaard T.E."/>
            <person name="Sorensen J.L."/>
            <person name="Fitzpatrick D.A."/>
            <person name="Frisvad J.C."/>
            <person name="Nielsen K.L."/>
        </authorList>
    </citation>
    <scope>NUCLEOTIDE SEQUENCE</scope>
    <source>
        <strain evidence="1">IBT 34128</strain>
    </source>
</reference>
<accession>A0A9W9EM82</accession>
<evidence type="ECO:0000313" key="1">
    <source>
        <dbReference type="EMBL" id="KAJ5084251.1"/>
    </source>
</evidence>
<gene>
    <name evidence="1" type="ORF">NUU61_008830</name>
</gene>
<dbReference type="AlphaFoldDB" id="A0A9W9EM82"/>
<dbReference type="Gene3D" id="3.80.10.10">
    <property type="entry name" value="Ribonuclease Inhibitor"/>
    <property type="match status" value="1"/>
</dbReference>
<protein>
    <submittedName>
        <fullName evidence="1">Uncharacterized protein</fullName>
    </submittedName>
</protein>
<dbReference type="InterPro" id="IPR032675">
    <property type="entry name" value="LRR_dom_sf"/>
</dbReference>
<dbReference type="GeneID" id="81398524"/>
<dbReference type="EMBL" id="JAPMSZ010000011">
    <property type="protein sequence ID" value="KAJ5084251.1"/>
    <property type="molecule type" value="Genomic_DNA"/>
</dbReference>
<sequence>MADGSSSRSLLFVSKSSSSFIEPFLFRKIAWDWKPIPFRRVLLLFRAILQKPERASQIRHLSLVSHEEEEARDDWKPPSCQTDCKKEIASFQDVLHHAQVIVESSGFPDTNTWALALKRGNPYAFVSILLSQLHNLHSLQLDFSFVWQSGFPGLMLRHALLSSSSKSSLSRFNSLTDVDYGANVPCDQQSFGYPEIYQDRGYPQCNPEQFPAWFYLPSLRSLKIWLQTKQGVELPDRTPDLSRLQRLILARTTIQEAQVPKVLSLAPHLETLHLGMAYRWGKETALQDGSFIIQGLESLRESLKNLSFGIEYFPPTMCGNVWLNAEEARLSSPFYGLLKHFHSLHSVEMPANLLAGWATEPSVDLTLGLPATVEQLCLRADYHTIDEEGWHEDCLLDLVTQNAARLRPHMPGLKRLSVRGCPLLFGSPVHNQERDIARAACAREGIEFEVICDDVSNGIWTETRMSSQRQTL</sequence>
<dbReference type="Proteomes" id="UP001141434">
    <property type="component" value="Unassembled WGS sequence"/>
</dbReference>